<keyword evidence="8 11" id="KW-1133">Transmembrane helix</keyword>
<evidence type="ECO:0000313" key="15">
    <source>
        <dbReference type="Proteomes" id="UP000578819"/>
    </source>
</evidence>
<comment type="similarity">
    <text evidence="2 10">Belongs to the peptidase S8 family.</text>
</comment>
<comment type="caution">
    <text evidence="14">The sequence shown here is derived from an EMBL/GenBank/DDBJ whole genome shotgun (WGS) entry which is preliminary data.</text>
</comment>
<proteinExistence type="inferred from homology"/>
<feature type="signal peptide" evidence="12">
    <location>
        <begin position="1"/>
        <end position="27"/>
    </location>
</feature>
<evidence type="ECO:0000256" key="4">
    <source>
        <dbReference type="ARBA" id="ARBA00022670"/>
    </source>
</evidence>
<keyword evidence="7 10" id="KW-0720">Serine protease</keyword>
<keyword evidence="15" id="KW-1185">Reference proteome</keyword>
<keyword evidence="3" id="KW-1003">Cell membrane</keyword>
<feature type="active site" description="Charge relay system" evidence="10">
    <location>
        <position position="288"/>
    </location>
</feature>
<dbReference type="PANTHER" id="PTHR43806">
    <property type="entry name" value="PEPTIDASE S8"/>
    <property type="match status" value="1"/>
</dbReference>
<dbReference type="InterPro" id="IPR022398">
    <property type="entry name" value="Peptidase_S8_His-AS"/>
</dbReference>
<dbReference type="AlphaFoldDB" id="A0A7W7SLJ4"/>
<evidence type="ECO:0000256" key="3">
    <source>
        <dbReference type="ARBA" id="ARBA00022475"/>
    </source>
</evidence>
<dbReference type="SUPFAM" id="SSF52743">
    <property type="entry name" value="Subtilisin-like"/>
    <property type="match status" value="1"/>
</dbReference>
<evidence type="ECO:0000256" key="2">
    <source>
        <dbReference type="ARBA" id="ARBA00011073"/>
    </source>
</evidence>
<feature type="active site" description="Charge relay system" evidence="10">
    <location>
        <position position="120"/>
    </location>
</feature>
<feature type="domain" description="Peptidase S8/S53" evidence="13">
    <location>
        <begin position="77"/>
        <end position="335"/>
    </location>
</feature>
<dbReference type="GO" id="GO:0004252">
    <property type="term" value="F:serine-type endopeptidase activity"/>
    <property type="evidence" value="ECO:0007669"/>
    <property type="project" value="UniProtKB-UniRule"/>
</dbReference>
<dbReference type="PRINTS" id="PR00723">
    <property type="entry name" value="SUBTILISIN"/>
</dbReference>
<evidence type="ECO:0000256" key="7">
    <source>
        <dbReference type="ARBA" id="ARBA00022825"/>
    </source>
</evidence>
<keyword evidence="9 11" id="KW-0472">Membrane</keyword>
<keyword evidence="5 11" id="KW-0812">Transmembrane</keyword>
<dbReference type="PROSITE" id="PS00137">
    <property type="entry name" value="SUBTILASE_HIS"/>
    <property type="match status" value="1"/>
</dbReference>
<dbReference type="Pfam" id="PF00082">
    <property type="entry name" value="Peptidase_S8"/>
    <property type="match status" value="1"/>
</dbReference>
<dbReference type="InterPro" id="IPR015500">
    <property type="entry name" value="Peptidase_S8_subtilisin-rel"/>
</dbReference>
<evidence type="ECO:0000256" key="8">
    <source>
        <dbReference type="ARBA" id="ARBA00022989"/>
    </source>
</evidence>
<dbReference type="InterPro" id="IPR036852">
    <property type="entry name" value="Peptidase_S8/S53_dom_sf"/>
</dbReference>
<dbReference type="InterPro" id="IPR023828">
    <property type="entry name" value="Peptidase_S8_Ser-AS"/>
</dbReference>
<dbReference type="Gene3D" id="3.40.50.200">
    <property type="entry name" value="Peptidase S8/S53 domain"/>
    <property type="match status" value="1"/>
</dbReference>
<protein>
    <submittedName>
        <fullName evidence="14">Type VII secretion-associated serine protease mycosin</fullName>
    </submittedName>
</protein>
<dbReference type="PROSITE" id="PS00138">
    <property type="entry name" value="SUBTILASE_SER"/>
    <property type="match status" value="1"/>
</dbReference>
<dbReference type="NCBIfam" id="TIGR03921">
    <property type="entry name" value="T7SS_mycosin"/>
    <property type="match status" value="1"/>
</dbReference>
<dbReference type="Proteomes" id="UP000578819">
    <property type="component" value="Unassembled WGS sequence"/>
</dbReference>
<dbReference type="InterPro" id="IPR023834">
    <property type="entry name" value="T7SS_pept_S8A_mycosin"/>
</dbReference>
<keyword evidence="4 10" id="KW-0645">Protease</keyword>
<dbReference type="InterPro" id="IPR000209">
    <property type="entry name" value="Peptidase_S8/S53_dom"/>
</dbReference>
<evidence type="ECO:0000256" key="10">
    <source>
        <dbReference type="PROSITE-ProRule" id="PRU01240"/>
    </source>
</evidence>
<evidence type="ECO:0000256" key="5">
    <source>
        <dbReference type="ARBA" id="ARBA00022692"/>
    </source>
</evidence>
<feature type="transmembrane region" description="Helical" evidence="11">
    <location>
        <begin position="380"/>
        <end position="404"/>
    </location>
</feature>
<evidence type="ECO:0000256" key="1">
    <source>
        <dbReference type="ARBA" id="ARBA00004162"/>
    </source>
</evidence>
<accession>A0A7W7SLJ4</accession>
<evidence type="ECO:0000256" key="11">
    <source>
        <dbReference type="SAM" id="Phobius"/>
    </source>
</evidence>
<organism evidence="14 15">
    <name type="scientific">Micromonospora polyrhachis</name>
    <dbReference type="NCBI Taxonomy" id="1282883"/>
    <lineage>
        <taxon>Bacteria</taxon>
        <taxon>Bacillati</taxon>
        <taxon>Actinomycetota</taxon>
        <taxon>Actinomycetes</taxon>
        <taxon>Micromonosporales</taxon>
        <taxon>Micromonosporaceae</taxon>
        <taxon>Micromonospora</taxon>
    </lineage>
</organism>
<gene>
    <name evidence="14" type="ORF">FHR38_000747</name>
</gene>
<feature type="active site" description="Charge relay system" evidence="10">
    <location>
        <position position="86"/>
    </location>
</feature>
<dbReference type="InterPro" id="IPR050131">
    <property type="entry name" value="Peptidase_S8_subtilisin-like"/>
</dbReference>
<name>A0A7W7SLJ4_9ACTN</name>
<dbReference type="PANTHER" id="PTHR43806:SF11">
    <property type="entry name" value="CEREVISIN-RELATED"/>
    <property type="match status" value="1"/>
</dbReference>
<dbReference type="GO" id="GO:0005886">
    <property type="term" value="C:plasma membrane"/>
    <property type="evidence" value="ECO:0007669"/>
    <property type="project" value="UniProtKB-SubCell"/>
</dbReference>
<keyword evidence="6 10" id="KW-0378">Hydrolase</keyword>
<evidence type="ECO:0000256" key="12">
    <source>
        <dbReference type="SAM" id="SignalP"/>
    </source>
</evidence>
<reference evidence="14 15" key="1">
    <citation type="submission" date="2020-08" db="EMBL/GenBank/DDBJ databases">
        <title>Sequencing the genomes of 1000 actinobacteria strains.</title>
        <authorList>
            <person name="Klenk H.-P."/>
        </authorList>
    </citation>
    <scope>NUCLEOTIDE SEQUENCE [LARGE SCALE GENOMIC DNA]</scope>
    <source>
        <strain evidence="14 15">DSM 45886</strain>
    </source>
</reference>
<evidence type="ECO:0000256" key="6">
    <source>
        <dbReference type="ARBA" id="ARBA00022801"/>
    </source>
</evidence>
<dbReference type="EMBL" id="JACHJW010000001">
    <property type="protein sequence ID" value="MBB4957014.1"/>
    <property type="molecule type" value="Genomic_DNA"/>
</dbReference>
<keyword evidence="12" id="KW-0732">Signal</keyword>
<dbReference type="GO" id="GO:0006508">
    <property type="term" value="P:proteolysis"/>
    <property type="evidence" value="ECO:0007669"/>
    <property type="project" value="UniProtKB-KW"/>
</dbReference>
<evidence type="ECO:0000313" key="14">
    <source>
        <dbReference type="EMBL" id="MBB4957014.1"/>
    </source>
</evidence>
<sequence length="442" mass="46064">MGVSRRTSVVVATAALLAAGTAVPVQARPAKVAVPQARAAAAADICKNPAEPGEFIRQTPWHQQWFTPERIWALTTGSGVKVAVIDSGTDPAHPQLAGQVSTGYDALRGGPGGDVDCVSHGTAVASIIAAKRLEGIGFQGLAPGVTIVPIRVSEREVDQSGKSKGETITPELFARAIRRAVDSGAQVINMSVTLYIPDESIESAVKYARSKNVVLVAAAGNQHQNGVRPDPVPFPAAYDGVIGVGAIDERGARVTQSQIGSYVDVVAPGGNITAATRLFGHASWTGTSFATPMVSATAALIRSAEPDLSADEVARRIAATADPARGGPVEGYGNGIVNPYRAVTERLTSAPPVAQPPLPDPPHDPAAIARADRWRVFGQVATWGAVGVGVIVLALAMSALLLPYGRRRRWRAARPAEPPAPRVEIDEPEEVFFRVPSSSTPG</sequence>
<feature type="chain" id="PRO_5030525276" evidence="12">
    <location>
        <begin position="28"/>
        <end position="442"/>
    </location>
</feature>
<dbReference type="PROSITE" id="PS51892">
    <property type="entry name" value="SUBTILASE"/>
    <property type="match status" value="1"/>
</dbReference>
<evidence type="ECO:0000256" key="9">
    <source>
        <dbReference type="ARBA" id="ARBA00023136"/>
    </source>
</evidence>
<evidence type="ECO:0000259" key="13">
    <source>
        <dbReference type="Pfam" id="PF00082"/>
    </source>
</evidence>
<comment type="subcellular location">
    <subcellularLocation>
        <location evidence="1">Cell membrane</location>
        <topology evidence="1">Single-pass membrane protein</topology>
    </subcellularLocation>
</comment>